<reference evidence="2 3" key="1">
    <citation type="submission" date="2019-09" db="EMBL/GenBank/DDBJ databases">
        <title>Genome sequencing of Ng87 strain.</title>
        <authorList>
            <person name="Karasev E.S."/>
            <person name="Andronov E."/>
        </authorList>
    </citation>
    <scope>NUCLEOTIDE SEQUENCE [LARGE SCALE GENOMIC DNA]</scope>
    <source>
        <strain evidence="2 3">Ng87</strain>
    </source>
</reference>
<accession>A0A6A1TPV1</accession>
<name>A0A6A1TPV1_NEOGA</name>
<keyword evidence="1" id="KW-0812">Transmembrane</keyword>
<evidence type="ECO:0000256" key="1">
    <source>
        <dbReference type="SAM" id="Phobius"/>
    </source>
</evidence>
<organism evidence="2 3">
    <name type="scientific">Neorhizobium galegae</name>
    <name type="common">Rhizobium galegae</name>
    <dbReference type="NCBI Taxonomy" id="399"/>
    <lineage>
        <taxon>Bacteria</taxon>
        <taxon>Pseudomonadati</taxon>
        <taxon>Pseudomonadota</taxon>
        <taxon>Alphaproteobacteria</taxon>
        <taxon>Hyphomicrobiales</taxon>
        <taxon>Rhizobiaceae</taxon>
        <taxon>Rhizobium/Agrobacterium group</taxon>
        <taxon>Neorhizobium</taxon>
    </lineage>
</organism>
<dbReference type="EMBL" id="VZUL01000002">
    <property type="protein sequence ID" value="KAB1086509.1"/>
    <property type="molecule type" value="Genomic_DNA"/>
</dbReference>
<gene>
    <name evidence="2" type="ORF">F4V91_08760</name>
</gene>
<keyword evidence="1" id="KW-0472">Membrane</keyword>
<sequence>MEYNEGESASFVKWKINHDTAVTAHARHTEDGRTVFTSALNMGLEALRTAAAINGGAVIAVFAFLGATFSSENGETAAIRLAMTHPAIFFAVGALLSGLASGASYFSQIMYSTAHEAYEMSWEPPYLVANSRSENSEWWGDFWRAIAVSLVLGSYGCLSYGLLRSYSVLAVGGMP</sequence>
<dbReference type="RefSeq" id="WP_151041950.1">
    <property type="nucleotide sequence ID" value="NZ_VZUL01000002.1"/>
</dbReference>
<evidence type="ECO:0000313" key="2">
    <source>
        <dbReference type="EMBL" id="KAB1086509.1"/>
    </source>
</evidence>
<protein>
    <submittedName>
        <fullName evidence="2">Uncharacterized protein</fullName>
    </submittedName>
</protein>
<feature type="transmembrane region" description="Helical" evidence="1">
    <location>
        <begin position="142"/>
        <end position="163"/>
    </location>
</feature>
<feature type="transmembrane region" description="Helical" evidence="1">
    <location>
        <begin position="87"/>
        <end position="106"/>
    </location>
</feature>
<comment type="caution">
    <text evidence="2">The sequence shown here is derived from an EMBL/GenBank/DDBJ whole genome shotgun (WGS) entry which is preliminary data.</text>
</comment>
<feature type="transmembrane region" description="Helical" evidence="1">
    <location>
        <begin position="46"/>
        <end position="67"/>
    </location>
</feature>
<keyword evidence="1" id="KW-1133">Transmembrane helix</keyword>
<dbReference type="AlphaFoldDB" id="A0A6A1TPV1"/>
<evidence type="ECO:0000313" key="3">
    <source>
        <dbReference type="Proteomes" id="UP000386575"/>
    </source>
</evidence>
<dbReference type="Proteomes" id="UP000386575">
    <property type="component" value="Unassembled WGS sequence"/>
</dbReference>
<proteinExistence type="predicted"/>